<dbReference type="RefSeq" id="YP_010776344.1">
    <property type="nucleotide sequence ID" value="NC_075034.1"/>
</dbReference>
<reference evidence="1 2" key="1">
    <citation type="journal article" date="2016" name="Genome Announc.">
        <title>Complete Genome Sequence of a New Megavirus Family Member Isolated from an Inland Water Lake for the First Time in India.</title>
        <authorList>
            <person name="Chatterjee A."/>
            <person name="Ali F."/>
            <person name="Bange D."/>
            <person name="Kondabagil K."/>
        </authorList>
    </citation>
    <scope>NUCLEOTIDE SEQUENCE [LARGE SCALE GENOMIC DNA]</scope>
    <source>
        <strain evidence="1">1</strain>
    </source>
</reference>
<accession>A0A167REH9</accession>
<dbReference type="GeneID" id="80512955"/>
<organism evidence="1 2">
    <name type="scientific">Powai lake megavirus</name>
    <dbReference type="NCBI Taxonomy" id="1842663"/>
    <lineage>
        <taxon>Viruses</taxon>
        <taxon>Varidnaviria</taxon>
        <taxon>Bamfordvirae</taxon>
        <taxon>Nucleocytoviricota</taxon>
        <taxon>Megaviricetes</taxon>
        <taxon>Imitervirales</taxon>
        <taxon>Mimiviridae</taxon>
        <taxon>Megamimivirinae</taxon>
        <taxon>Megavirus</taxon>
        <taxon>Megavirus powaiense</taxon>
    </lineage>
</organism>
<protein>
    <submittedName>
        <fullName evidence="1">Uncharacterized protein</fullName>
    </submittedName>
</protein>
<sequence length="349" mass="41509">MCEYYEKCDNDTMLTYPFFLDKLKLLQKIIKKTRNDKLNGEIICNNCHTNIIYQLGNVFWYDNIIHKIKKHGKYPSDYFIKIIINTYYYNQQIINPPIFLKNNLIKNFKYIPLHYNKLLIIDALMQQGSHPRYFLPKNKTNIKQRYIYSEHSGVLSLNNDIIDNIIISTQSSRVDANDGDIFLPVNYDILNDYEFLFHTHPNASGYGNRIKDGILYEFPSANDIFNFVKYRNEGKAQASIIVAPEGIYVVRQIKYNKKHQLSVLVFDTLRKYTLKLEKIAIKNIYQNIDKISDADFFHENISSNTKYINLYNKFLEPYNLYIEYYPRQKVNGEWRLKPILLQYVNETNN</sequence>
<proteinExistence type="predicted"/>
<name>A0A167REH9_9VIRU</name>
<evidence type="ECO:0000313" key="1">
    <source>
        <dbReference type="EMBL" id="ANB50593.1"/>
    </source>
</evidence>
<dbReference type="EMBL" id="KU877344">
    <property type="protein sequence ID" value="ANB50593.1"/>
    <property type="molecule type" value="Genomic_DNA"/>
</dbReference>
<dbReference type="KEGG" id="vg:80512955"/>
<keyword evidence="2" id="KW-1185">Reference proteome</keyword>
<dbReference type="Proteomes" id="UP000241365">
    <property type="component" value="Segment"/>
</dbReference>
<evidence type="ECO:0000313" key="2">
    <source>
        <dbReference type="Proteomes" id="UP000241365"/>
    </source>
</evidence>